<gene>
    <name evidence="1" type="primary">ARI2_1</name>
    <name evidence="1" type="ORF">CFP56_029791</name>
</gene>
<keyword evidence="2" id="KW-1185">Reference proteome</keyword>
<name>A0AAW0LUZ6_QUESU</name>
<comment type="caution">
    <text evidence="1">The sequence shown here is derived from an EMBL/GenBank/DDBJ whole genome shotgun (WGS) entry which is preliminary data.</text>
</comment>
<accession>A0AAW0LUZ6</accession>
<protein>
    <submittedName>
        <fullName evidence="1">E3 ubiquitin-protein ligase ari2</fullName>
    </submittedName>
</protein>
<sequence>MLRFGEEKRRQLRFGEEKRRQLETNQNTYGAWNSSCDAICDESKIMSLVNAGDPSLAEKFDHILIESYIEDNKSVKWFPSVPHCGNPMRLEDHEVLREV</sequence>
<proteinExistence type="predicted"/>
<evidence type="ECO:0000313" key="1">
    <source>
        <dbReference type="EMBL" id="KAK7855130.1"/>
    </source>
</evidence>
<reference evidence="1 2" key="1">
    <citation type="journal article" date="2018" name="Sci. Data">
        <title>The draft genome sequence of cork oak.</title>
        <authorList>
            <person name="Ramos A.M."/>
            <person name="Usie A."/>
            <person name="Barbosa P."/>
            <person name="Barros P.M."/>
            <person name="Capote T."/>
            <person name="Chaves I."/>
            <person name="Simoes F."/>
            <person name="Abreu I."/>
            <person name="Carrasquinho I."/>
            <person name="Faro C."/>
            <person name="Guimaraes J.B."/>
            <person name="Mendonca D."/>
            <person name="Nobrega F."/>
            <person name="Rodrigues L."/>
            <person name="Saibo N.J.M."/>
            <person name="Varela M.C."/>
            <person name="Egas C."/>
            <person name="Matos J."/>
            <person name="Miguel C.M."/>
            <person name="Oliveira M.M."/>
            <person name="Ricardo C.P."/>
            <person name="Goncalves S."/>
        </authorList>
    </citation>
    <scope>NUCLEOTIDE SEQUENCE [LARGE SCALE GENOMIC DNA]</scope>
    <source>
        <strain evidence="2">cv. HL8</strain>
    </source>
</reference>
<dbReference type="Proteomes" id="UP000237347">
    <property type="component" value="Unassembled WGS sequence"/>
</dbReference>
<organism evidence="1 2">
    <name type="scientific">Quercus suber</name>
    <name type="common">Cork oak</name>
    <dbReference type="NCBI Taxonomy" id="58331"/>
    <lineage>
        <taxon>Eukaryota</taxon>
        <taxon>Viridiplantae</taxon>
        <taxon>Streptophyta</taxon>
        <taxon>Embryophyta</taxon>
        <taxon>Tracheophyta</taxon>
        <taxon>Spermatophyta</taxon>
        <taxon>Magnoliopsida</taxon>
        <taxon>eudicotyledons</taxon>
        <taxon>Gunneridae</taxon>
        <taxon>Pentapetalae</taxon>
        <taxon>rosids</taxon>
        <taxon>fabids</taxon>
        <taxon>Fagales</taxon>
        <taxon>Fagaceae</taxon>
        <taxon>Quercus</taxon>
    </lineage>
</organism>
<dbReference type="AlphaFoldDB" id="A0AAW0LUZ6"/>
<evidence type="ECO:0000313" key="2">
    <source>
        <dbReference type="Proteomes" id="UP000237347"/>
    </source>
</evidence>
<dbReference type="EMBL" id="PKMF04000049">
    <property type="protein sequence ID" value="KAK7855130.1"/>
    <property type="molecule type" value="Genomic_DNA"/>
</dbReference>